<evidence type="ECO:0000256" key="1">
    <source>
        <dbReference type="ARBA" id="ARBA00004141"/>
    </source>
</evidence>
<dbReference type="SUPFAM" id="SSF144091">
    <property type="entry name" value="Rhomboid-like"/>
    <property type="match status" value="1"/>
</dbReference>
<dbReference type="Gene3D" id="1.20.1540.10">
    <property type="entry name" value="Rhomboid-like"/>
    <property type="match status" value="1"/>
</dbReference>
<dbReference type="Pfam" id="PF01694">
    <property type="entry name" value="Rhomboid"/>
    <property type="match status" value="1"/>
</dbReference>
<name>A0ABX0A6A6_9BACI</name>
<evidence type="ECO:0000256" key="2">
    <source>
        <dbReference type="ARBA" id="ARBA00009045"/>
    </source>
</evidence>
<keyword evidence="9" id="KW-0645">Protease</keyword>
<protein>
    <submittedName>
        <fullName evidence="9">Rhomboid family intramembrane serine protease</fullName>
    </submittedName>
</protein>
<feature type="transmembrane region" description="Helical" evidence="7">
    <location>
        <begin position="57"/>
        <end position="83"/>
    </location>
</feature>
<feature type="transmembrane region" description="Helical" evidence="7">
    <location>
        <begin position="95"/>
        <end position="114"/>
    </location>
</feature>
<feature type="transmembrane region" description="Helical" evidence="7">
    <location>
        <begin position="16"/>
        <end position="37"/>
    </location>
</feature>
<dbReference type="InterPro" id="IPR050925">
    <property type="entry name" value="Rhomboid_protease_S54"/>
</dbReference>
<sequence length="194" mass="22199">MKVLNELLYAIKKFPIVSTILIINLIVYFLTTVPIFPNRLIFQQLAGVNILISQGEWWRLFTPIFVHGDFYHMFYNALIFIFAGYQLEQLVRKSTLLIIYFSSGIFANVVTYLLAPPIYIHVGASGAIFGLLGVFACLIYFKKLSTYHTQLISIIILFSIIFTFFRPNVNIYAHLGGLAWGILCGYLVAERKLK</sequence>
<gene>
    <name evidence="9" type="ORF">GW534_07115</name>
</gene>
<evidence type="ECO:0000256" key="4">
    <source>
        <dbReference type="ARBA" id="ARBA00022801"/>
    </source>
</evidence>
<dbReference type="GO" id="GO:0008233">
    <property type="term" value="F:peptidase activity"/>
    <property type="evidence" value="ECO:0007669"/>
    <property type="project" value="UniProtKB-KW"/>
</dbReference>
<comment type="caution">
    <text evidence="9">The sequence shown here is derived from an EMBL/GenBank/DDBJ whole genome shotgun (WGS) entry which is preliminary data.</text>
</comment>
<feature type="transmembrane region" description="Helical" evidence="7">
    <location>
        <begin position="171"/>
        <end position="189"/>
    </location>
</feature>
<evidence type="ECO:0000259" key="8">
    <source>
        <dbReference type="Pfam" id="PF01694"/>
    </source>
</evidence>
<proteinExistence type="inferred from homology"/>
<dbReference type="GO" id="GO:0006508">
    <property type="term" value="P:proteolysis"/>
    <property type="evidence" value="ECO:0007669"/>
    <property type="project" value="UniProtKB-KW"/>
</dbReference>
<evidence type="ECO:0000313" key="10">
    <source>
        <dbReference type="Proteomes" id="UP000743899"/>
    </source>
</evidence>
<dbReference type="EMBL" id="JAACYS010000025">
    <property type="protein sequence ID" value="NCU17534.1"/>
    <property type="molecule type" value="Genomic_DNA"/>
</dbReference>
<keyword evidence="6 7" id="KW-0472">Membrane</keyword>
<accession>A0ABX0A6A6</accession>
<reference evidence="9 10" key="1">
    <citation type="submission" date="2020-01" db="EMBL/GenBank/DDBJ databases">
        <title>A novel Bacillus sp. from Pasinler.</title>
        <authorList>
            <person name="Adiguzel A."/>
            <person name="Ay H."/>
            <person name="Baltaci M.O."/>
        </authorList>
    </citation>
    <scope>NUCLEOTIDE SEQUENCE [LARGE SCALE GENOMIC DNA]</scope>
    <source>
        <strain evidence="9 10">P1</strain>
    </source>
</reference>
<comment type="similarity">
    <text evidence="2">Belongs to the peptidase S54 family.</text>
</comment>
<dbReference type="Proteomes" id="UP000743899">
    <property type="component" value="Unassembled WGS sequence"/>
</dbReference>
<keyword evidence="3 7" id="KW-0812">Transmembrane</keyword>
<dbReference type="PANTHER" id="PTHR43731:SF14">
    <property type="entry name" value="PRESENILIN-ASSOCIATED RHOMBOID-LIKE PROTEIN, MITOCHONDRIAL"/>
    <property type="match status" value="1"/>
</dbReference>
<dbReference type="InterPro" id="IPR022764">
    <property type="entry name" value="Peptidase_S54_rhomboid_dom"/>
</dbReference>
<dbReference type="InterPro" id="IPR035952">
    <property type="entry name" value="Rhomboid-like_sf"/>
</dbReference>
<evidence type="ECO:0000313" key="9">
    <source>
        <dbReference type="EMBL" id="NCU17534.1"/>
    </source>
</evidence>
<organism evidence="9 10">
    <name type="scientific">Pallidibacillus pasinlerensis</name>
    <dbReference type="NCBI Taxonomy" id="2703818"/>
    <lineage>
        <taxon>Bacteria</taxon>
        <taxon>Bacillati</taxon>
        <taxon>Bacillota</taxon>
        <taxon>Bacilli</taxon>
        <taxon>Bacillales</taxon>
        <taxon>Bacillaceae</taxon>
        <taxon>Pallidibacillus</taxon>
    </lineage>
</organism>
<evidence type="ECO:0000256" key="3">
    <source>
        <dbReference type="ARBA" id="ARBA00022692"/>
    </source>
</evidence>
<feature type="transmembrane region" description="Helical" evidence="7">
    <location>
        <begin position="148"/>
        <end position="165"/>
    </location>
</feature>
<keyword evidence="4" id="KW-0378">Hydrolase</keyword>
<dbReference type="PANTHER" id="PTHR43731">
    <property type="entry name" value="RHOMBOID PROTEASE"/>
    <property type="match status" value="1"/>
</dbReference>
<evidence type="ECO:0000256" key="6">
    <source>
        <dbReference type="ARBA" id="ARBA00023136"/>
    </source>
</evidence>
<feature type="domain" description="Peptidase S54 rhomboid" evidence="8">
    <location>
        <begin position="55"/>
        <end position="190"/>
    </location>
</feature>
<feature type="transmembrane region" description="Helical" evidence="7">
    <location>
        <begin position="120"/>
        <end position="141"/>
    </location>
</feature>
<dbReference type="RefSeq" id="WP_161920366.1">
    <property type="nucleotide sequence ID" value="NZ_JAACYS010000025.1"/>
</dbReference>
<keyword evidence="10" id="KW-1185">Reference proteome</keyword>
<comment type="subcellular location">
    <subcellularLocation>
        <location evidence="1">Membrane</location>
        <topology evidence="1">Multi-pass membrane protein</topology>
    </subcellularLocation>
</comment>
<evidence type="ECO:0000256" key="5">
    <source>
        <dbReference type="ARBA" id="ARBA00022989"/>
    </source>
</evidence>
<evidence type="ECO:0000256" key="7">
    <source>
        <dbReference type="SAM" id="Phobius"/>
    </source>
</evidence>
<keyword evidence="5 7" id="KW-1133">Transmembrane helix</keyword>